<dbReference type="AlphaFoldDB" id="A0A0S7YGJ7"/>
<evidence type="ECO:0000256" key="1">
    <source>
        <dbReference type="PROSITE-ProRule" id="PRU00182"/>
    </source>
</evidence>
<dbReference type="Gene3D" id="3.10.290.10">
    <property type="entry name" value="RNA-binding S4 domain"/>
    <property type="match status" value="1"/>
</dbReference>
<comment type="caution">
    <text evidence="3">The sequence shown here is derived from an EMBL/GenBank/DDBJ whole genome shotgun (WGS) entry which is preliminary data.</text>
</comment>
<dbReference type="SUPFAM" id="SSF55174">
    <property type="entry name" value="Alpha-L RNA-binding motif"/>
    <property type="match status" value="1"/>
</dbReference>
<name>A0A0S7YGJ7_UNCT6</name>
<evidence type="ECO:0000259" key="2">
    <source>
        <dbReference type="SMART" id="SM00363"/>
    </source>
</evidence>
<dbReference type="Pfam" id="PF01479">
    <property type="entry name" value="S4"/>
    <property type="match status" value="1"/>
</dbReference>
<reference evidence="3 4" key="1">
    <citation type="journal article" date="2015" name="Microbiome">
        <title>Genomic resolution of linkages in carbon, nitrogen, and sulfur cycling among widespread estuary sediment bacteria.</title>
        <authorList>
            <person name="Baker B.J."/>
            <person name="Lazar C.S."/>
            <person name="Teske A.P."/>
            <person name="Dick G.J."/>
        </authorList>
    </citation>
    <scope>NUCLEOTIDE SEQUENCE [LARGE SCALE GENOMIC DNA]</scope>
    <source>
        <strain evidence="3">DG_78</strain>
    </source>
</reference>
<feature type="domain" description="RNA-binding S4" evidence="2">
    <location>
        <begin position="1"/>
        <end position="64"/>
    </location>
</feature>
<dbReference type="GO" id="GO:0003723">
    <property type="term" value="F:RNA binding"/>
    <property type="evidence" value="ECO:0007669"/>
    <property type="project" value="UniProtKB-KW"/>
</dbReference>
<dbReference type="InterPro" id="IPR036986">
    <property type="entry name" value="S4_RNA-bd_sf"/>
</dbReference>
<evidence type="ECO:0000313" key="3">
    <source>
        <dbReference type="EMBL" id="KPJ73890.1"/>
    </source>
</evidence>
<dbReference type="CDD" id="cd00165">
    <property type="entry name" value="S4"/>
    <property type="match status" value="1"/>
</dbReference>
<dbReference type="PROSITE" id="PS50889">
    <property type="entry name" value="S4"/>
    <property type="match status" value="1"/>
</dbReference>
<dbReference type="InterPro" id="IPR002942">
    <property type="entry name" value="S4_RNA-bd"/>
</dbReference>
<dbReference type="SMART" id="SM00363">
    <property type="entry name" value="S4"/>
    <property type="match status" value="1"/>
</dbReference>
<proteinExistence type="predicted"/>
<keyword evidence="1" id="KW-0694">RNA-binding</keyword>
<dbReference type="EMBL" id="LJNI01000023">
    <property type="protein sequence ID" value="KPJ73890.1"/>
    <property type="molecule type" value="Genomic_DNA"/>
</dbReference>
<dbReference type="Proteomes" id="UP000051012">
    <property type="component" value="Unassembled WGS sequence"/>
</dbReference>
<sequence>MRIDQYLKKTLIFNKRAEVKAMCERQLIKLNGRPSKPSKSVMTGDRIEIETPHGIKQIKVLQIPTGNVRKDHTDLYYEEIQ</sequence>
<protein>
    <recommendedName>
        <fullName evidence="2">RNA-binding S4 domain-containing protein</fullName>
    </recommendedName>
</protein>
<evidence type="ECO:0000313" key="4">
    <source>
        <dbReference type="Proteomes" id="UP000051012"/>
    </source>
</evidence>
<organism evidence="3 4">
    <name type="scientific">candidate division TA06 bacterium DG_78</name>
    <dbReference type="NCBI Taxonomy" id="1703772"/>
    <lineage>
        <taxon>Bacteria</taxon>
        <taxon>Bacteria division TA06</taxon>
    </lineage>
</organism>
<gene>
    <name evidence="3" type="ORF">AMJ52_02680</name>
</gene>
<accession>A0A0S7YGJ7</accession>